<dbReference type="Proteomes" id="UP001153678">
    <property type="component" value="Unassembled WGS sequence"/>
</dbReference>
<name>A0A9W4SDL1_9GLOM</name>
<feature type="coiled-coil region" evidence="1">
    <location>
        <begin position="176"/>
        <end position="237"/>
    </location>
</feature>
<evidence type="ECO:0000313" key="3">
    <source>
        <dbReference type="EMBL" id="CAI2164595.1"/>
    </source>
</evidence>
<dbReference type="Pfam" id="PF04970">
    <property type="entry name" value="LRAT"/>
    <property type="match status" value="1"/>
</dbReference>
<dbReference type="OrthoDB" id="421951at2759"/>
<keyword evidence="4" id="KW-1185">Reference proteome</keyword>
<dbReference type="Gene3D" id="3.90.1720.10">
    <property type="entry name" value="endopeptidase domain like (from Nostoc punctiforme)"/>
    <property type="match status" value="1"/>
</dbReference>
<evidence type="ECO:0000313" key="4">
    <source>
        <dbReference type="Proteomes" id="UP001153678"/>
    </source>
</evidence>
<keyword evidence="1" id="KW-0175">Coiled coil</keyword>
<gene>
    <name evidence="3" type="ORF">FWILDA_LOCUS1647</name>
</gene>
<dbReference type="EMBL" id="CAMKVN010000165">
    <property type="protein sequence ID" value="CAI2164595.1"/>
    <property type="molecule type" value="Genomic_DNA"/>
</dbReference>
<evidence type="ECO:0000259" key="2">
    <source>
        <dbReference type="PROSITE" id="PS51934"/>
    </source>
</evidence>
<feature type="domain" description="LRAT" evidence="2">
    <location>
        <begin position="27"/>
        <end position="140"/>
    </location>
</feature>
<dbReference type="InterPro" id="IPR007053">
    <property type="entry name" value="LRAT_dom"/>
</dbReference>
<evidence type="ECO:0000256" key="1">
    <source>
        <dbReference type="SAM" id="Coils"/>
    </source>
</evidence>
<comment type="caution">
    <text evidence="3">The sequence shown here is derived from an EMBL/GenBank/DDBJ whole genome shotgun (WGS) entry which is preliminary data.</text>
</comment>
<dbReference type="PROSITE" id="PS51934">
    <property type="entry name" value="LRAT"/>
    <property type="match status" value="1"/>
</dbReference>
<dbReference type="AlphaFoldDB" id="A0A9W4SDL1"/>
<sequence length="550" mass="63235">MVRNIIDIIKAVDTSGLFSVIEKLFEILSYMDVDCYHVAIYLGNKKVVHIGSSKFVKSSKIKDNKSLLGARTDNWVDFLHGTDKLIRYHPIIPFQRPSKIQKHITKSVLAKYGAESYSFLGNNCEHFATLVVCGIPFSIQADKISLSVHKFHWDLAKEMLKNKQEFAKMSNSEKFAEELTKNKEQHVKEINNLKTKTELYEEEQYQLIQLTKLEAELENLEKLIKKLQDQTNINDTNSEIELRSISHYGRTASSLSSNNQALVINKVFLYALRLFEYKDNKLTELERYAKNKVGYPTLENKNQVIELADTAGIENFYTITQYLTRTIPVIGAGLAIEGDTQTGAIIAGVSLYADYLISRGKEKLFKSEQKKEKLSEFNKDAENIYDRYQELAEILKPLRSDSREELNKLLKILQQELREITKVAAKSELSRLFISFRDGNEFEYKQGIANNEIEESIKNRMLELEVIQKDKDNTSEFEKGPLVSTFNNNSSTQLLEIKDTLSTASQSTNVFRKRTISNSKENESTNREVHELVDLQIQEELQSHQEIPPK</sequence>
<proteinExistence type="predicted"/>
<protein>
    <submittedName>
        <fullName evidence="3">19006_t:CDS:1</fullName>
    </submittedName>
</protein>
<reference evidence="3" key="1">
    <citation type="submission" date="2022-08" db="EMBL/GenBank/DDBJ databases">
        <authorList>
            <person name="Kallberg Y."/>
            <person name="Tangrot J."/>
            <person name="Rosling A."/>
        </authorList>
    </citation>
    <scope>NUCLEOTIDE SEQUENCE</scope>
    <source>
        <strain evidence="3">Wild A</strain>
    </source>
</reference>
<accession>A0A9W4SDL1</accession>
<organism evidence="3 4">
    <name type="scientific">Funneliformis geosporum</name>
    <dbReference type="NCBI Taxonomy" id="1117311"/>
    <lineage>
        <taxon>Eukaryota</taxon>
        <taxon>Fungi</taxon>
        <taxon>Fungi incertae sedis</taxon>
        <taxon>Mucoromycota</taxon>
        <taxon>Glomeromycotina</taxon>
        <taxon>Glomeromycetes</taxon>
        <taxon>Glomerales</taxon>
        <taxon>Glomeraceae</taxon>
        <taxon>Funneliformis</taxon>
    </lineage>
</organism>